<keyword evidence="1" id="KW-0732">Signal</keyword>
<evidence type="ECO:0000256" key="1">
    <source>
        <dbReference type="SAM" id="SignalP"/>
    </source>
</evidence>
<organism evidence="2">
    <name type="scientific">Brassica napus</name>
    <name type="common">Rape</name>
    <dbReference type="NCBI Taxonomy" id="3708"/>
    <lineage>
        <taxon>Eukaryota</taxon>
        <taxon>Viridiplantae</taxon>
        <taxon>Streptophyta</taxon>
        <taxon>Embryophyta</taxon>
        <taxon>Tracheophyta</taxon>
        <taxon>Spermatophyta</taxon>
        <taxon>Magnoliopsida</taxon>
        <taxon>eudicotyledons</taxon>
        <taxon>Gunneridae</taxon>
        <taxon>Pentapetalae</taxon>
        <taxon>rosids</taxon>
        <taxon>malvids</taxon>
        <taxon>Brassicales</taxon>
        <taxon>Brassicaceae</taxon>
        <taxon>Brassiceae</taxon>
        <taxon>Brassica</taxon>
    </lineage>
</organism>
<evidence type="ECO:0000313" key="2">
    <source>
        <dbReference type="EMBL" id="CAF2078121.1"/>
    </source>
</evidence>
<gene>
    <name evidence="2" type="ORF">DARMORV10_C01P46610.1</name>
</gene>
<sequence length="63" mass="6606">MSAAGVNDIAAWILLALAIALSGDDSSPPVPLFGRAGLRVKPAPLTRQPAGYKVFFCQKIRPA</sequence>
<feature type="signal peptide" evidence="1">
    <location>
        <begin position="1"/>
        <end position="23"/>
    </location>
</feature>
<dbReference type="Proteomes" id="UP001295469">
    <property type="component" value="Chromosome C01"/>
</dbReference>
<reference evidence="2" key="1">
    <citation type="submission" date="2021-01" db="EMBL/GenBank/DDBJ databases">
        <authorList>
            <consortium name="Genoscope - CEA"/>
            <person name="William W."/>
        </authorList>
    </citation>
    <scope>NUCLEOTIDE SEQUENCE</scope>
</reference>
<dbReference type="AlphaFoldDB" id="A0A816RX56"/>
<feature type="chain" id="PRO_5032381458" evidence="1">
    <location>
        <begin position="24"/>
        <end position="63"/>
    </location>
</feature>
<proteinExistence type="predicted"/>
<accession>A0A816RX56</accession>
<name>A0A816RX56_BRANA</name>
<dbReference type="EMBL" id="HG994365">
    <property type="protein sequence ID" value="CAF2078121.1"/>
    <property type="molecule type" value="Genomic_DNA"/>
</dbReference>
<protein>
    <submittedName>
        <fullName evidence="2">(rape) hypothetical protein</fullName>
    </submittedName>
</protein>